<evidence type="ECO:0000256" key="1">
    <source>
        <dbReference type="SAM" id="Phobius"/>
    </source>
</evidence>
<accession>A0ABT9XYN1</accession>
<keyword evidence="1" id="KW-0472">Membrane</keyword>
<evidence type="ECO:0000313" key="3">
    <source>
        <dbReference type="Proteomes" id="UP001224122"/>
    </source>
</evidence>
<dbReference type="Proteomes" id="UP001224122">
    <property type="component" value="Unassembled WGS sequence"/>
</dbReference>
<sequence>MAAIWWTTAIGFVICLGIICGTWIHFVRSGLNTEDSTRVDPVKNDSEE</sequence>
<name>A0ABT9XYN1_9BACI</name>
<keyword evidence="3" id="KW-1185">Reference proteome</keyword>
<evidence type="ECO:0008006" key="4">
    <source>
        <dbReference type="Google" id="ProtNLM"/>
    </source>
</evidence>
<keyword evidence="1" id="KW-1133">Transmembrane helix</keyword>
<evidence type="ECO:0000313" key="2">
    <source>
        <dbReference type="EMBL" id="MDQ0200589.1"/>
    </source>
</evidence>
<protein>
    <recommendedName>
        <fullName evidence="4">YtzI protein</fullName>
    </recommendedName>
</protein>
<feature type="transmembrane region" description="Helical" evidence="1">
    <location>
        <begin position="6"/>
        <end position="26"/>
    </location>
</feature>
<comment type="caution">
    <text evidence="2">The sequence shown here is derived from an EMBL/GenBank/DDBJ whole genome shotgun (WGS) entry which is preliminary data.</text>
</comment>
<gene>
    <name evidence="2" type="ORF">J2S10_003778</name>
</gene>
<organism evidence="2 3">
    <name type="scientific">Neobacillus ginsengisoli</name>
    <dbReference type="NCBI Taxonomy" id="904295"/>
    <lineage>
        <taxon>Bacteria</taxon>
        <taxon>Bacillati</taxon>
        <taxon>Bacillota</taxon>
        <taxon>Bacilli</taxon>
        <taxon>Bacillales</taxon>
        <taxon>Bacillaceae</taxon>
        <taxon>Neobacillus</taxon>
    </lineage>
</organism>
<dbReference type="RefSeq" id="WP_307410619.1">
    <property type="nucleotide sequence ID" value="NZ_JAUSTW010000006.1"/>
</dbReference>
<reference evidence="2 3" key="1">
    <citation type="submission" date="2023-07" db="EMBL/GenBank/DDBJ databases">
        <title>Genomic Encyclopedia of Type Strains, Phase IV (KMG-IV): sequencing the most valuable type-strain genomes for metagenomic binning, comparative biology and taxonomic classification.</title>
        <authorList>
            <person name="Goeker M."/>
        </authorList>
    </citation>
    <scope>NUCLEOTIDE SEQUENCE [LARGE SCALE GENOMIC DNA]</scope>
    <source>
        <strain evidence="2 3">DSM 27594</strain>
    </source>
</reference>
<dbReference type="EMBL" id="JAUSTW010000006">
    <property type="protein sequence ID" value="MDQ0200589.1"/>
    <property type="molecule type" value="Genomic_DNA"/>
</dbReference>
<proteinExistence type="predicted"/>
<keyword evidence="1" id="KW-0812">Transmembrane</keyword>